<keyword evidence="2 6" id="KW-0641">Proline biosynthesis</keyword>
<keyword evidence="6" id="KW-0028">Amino-acid biosynthesis</keyword>
<proteinExistence type="inferred from homology"/>
<keyword evidence="6" id="KW-0963">Cytoplasm</keyword>
<dbReference type="InterPro" id="IPR036291">
    <property type="entry name" value="NAD(P)-bd_dom_sf"/>
</dbReference>
<keyword evidence="4 6" id="KW-0560">Oxidoreductase</keyword>
<dbReference type="PANTHER" id="PTHR11645">
    <property type="entry name" value="PYRROLINE-5-CARBOXYLATE REDUCTASE"/>
    <property type="match status" value="1"/>
</dbReference>
<comment type="catalytic activity">
    <reaction evidence="6">
        <text>L-proline + NAD(+) = (S)-1-pyrroline-5-carboxylate + NADH + 2 H(+)</text>
        <dbReference type="Rhea" id="RHEA:14105"/>
        <dbReference type="ChEBI" id="CHEBI:15378"/>
        <dbReference type="ChEBI" id="CHEBI:17388"/>
        <dbReference type="ChEBI" id="CHEBI:57540"/>
        <dbReference type="ChEBI" id="CHEBI:57945"/>
        <dbReference type="ChEBI" id="CHEBI:60039"/>
        <dbReference type="EC" id="1.5.1.2"/>
    </reaction>
</comment>
<feature type="domain" description="Pyrroline-5-carboxylate reductase catalytic N-terminal" evidence="7">
    <location>
        <begin position="2"/>
        <end position="90"/>
    </location>
</feature>
<dbReference type="AlphaFoldDB" id="A0A0K8MK57"/>
<dbReference type="FunFam" id="1.10.3730.10:FF:000001">
    <property type="entry name" value="Pyrroline-5-carboxylate reductase"/>
    <property type="match status" value="1"/>
</dbReference>
<reference evidence="9 10" key="1">
    <citation type="journal article" date="2015" name="BMC Genomics">
        <title>Comparative genomics of Fructobacillus spp. and Leuconostoc spp. reveals niche-specific evolution of Fructobacillus spp.</title>
        <authorList>
            <person name="Endo A."/>
            <person name="Tanizawa Y."/>
            <person name="Tanaka N."/>
            <person name="Maeno S."/>
            <person name="Kumar H."/>
            <person name="Shiwa Y."/>
            <person name="Okada S."/>
            <person name="Yoshikawa H."/>
            <person name="Dicks L."/>
            <person name="Nakagawa J."/>
            <person name="Arita M."/>
        </authorList>
    </citation>
    <scope>NUCLEOTIDE SEQUENCE [LARGE SCALE GENOMIC DNA]</scope>
    <source>
        <strain evidence="9 10">JCM 12225</strain>
    </source>
</reference>
<dbReference type="STRING" id="157463.GCA_001047075_01163"/>
<protein>
    <recommendedName>
        <fullName evidence="6">Pyrroline-5-carboxylate reductase</fullName>
        <shortName evidence="6">P5C reductase</shortName>
        <shortName evidence="6">P5CR</shortName>
        <ecNumber evidence="6">1.5.1.2</ecNumber>
    </recommendedName>
    <alternativeName>
        <fullName evidence="6">PCA reductase</fullName>
    </alternativeName>
</protein>
<dbReference type="EMBL" id="DF968005">
    <property type="protein sequence ID" value="GAP00265.1"/>
    <property type="molecule type" value="Genomic_DNA"/>
</dbReference>
<dbReference type="Pfam" id="PF03807">
    <property type="entry name" value="F420_oxidored"/>
    <property type="match status" value="1"/>
</dbReference>
<evidence type="ECO:0000256" key="6">
    <source>
        <dbReference type="HAMAP-Rule" id="MF_01925"/>
    </source>
</evidence>
<dbReference type="InterPro" id="IPR053790">
    <property type="entry name" value="P5CR-like_CS"/>
</dbReference>
<evidence type="ECO:0000259" key="7">
    <source>
        <dbReference type="Pfam" id="PF03807"/>
    </source>
</evidence>
<evidence type="ECO:0000313" key="9">
    <source>
        <dbReference type="EMBL" id="GAP00265.1"/>
    </source>
</evidence>
<dbReference type="Pfam" id="PF14748">
    <property type="entry name" value="P5CR_dimer"/>
    <property type="match status" value="1"/>
</dbReference>
<dbReference type="PROSITE" id="PS00521">
    <property type="entry name" value="P5CR"/>
    <property type="match status" value="1"/>
</dbReference>
<comment type="similarity">
    <text evidence="1 6">Belongs to the pyrroline-5-carboxylate reductase family.</text>
</comment>
<evidence type="ECO:0000256" key="5">
    <source>
        <dbReference type="ARBA" id="ARBA00058118"/>
    </source>
</evidence>
<dbReference type="InterPro" id="IPR000304">
    <property type="entry name" value="Pyrroline-COOH_reductase"/>
</dbReference>
<dbReference type="OrthoDB" id="9805754at2"/>
<evidence type="ECO:0000256" key="1">
    <source>
        <dbReference type="ARBA" id="ARBA00005525"/>
    </source>
</evidence>
<dbReference type="PIRSF" id="PIRSF000193">
    <property type="entry name" value="Pyrrol-5-carb_rd"/>
    <property type="match status" value="1"/>
</dbReference>
<gene>
    <name evidence="6" type="primary">proC</name>
    <name evidence="9" type="ORF">FFIC_282790</name>
</gene>
<dbReference type="RefSeq" id="WP_061993582.1">
    <property type="nucleotide sequence ID" value="NZ_DF968005.1"/>
</dbReference>
<dbReference type="EC" id="1.5.1.2" evidence="6"/>
<sequence length="253" mass="25665">MKIAVVGLGHMGTAMVQGLKRGSETLLAYSSNEKKAVELEIPTYQSYQDLLNEGPDVVILTVPAKLVTKVLQDLVAAGLSEKAVVLSAAASVSNADLRAAAPQNPVTTFIPNIPVAVGAGSIALAEDPTITGVNEENVHRLLESLGDVLVVPESQLAIAGTIGGCSPAFIDILMDAMEDAAVAKGMDRGQAGALIASVVKGTATLAQQSNLSAADLKGQITSPGGTTIKGVLALDQHGFRPAIHAAISAAAGD</sequence>
<organism evidence="9 10">
    <name type="scientific">Fructobacillus ficulneus</name>
    <dbReference type="NCBI Taxonomy" id="157463"/>
    <lineage>
        <taxon>Bacteria</taxon>
        <taxon>Bacillati</taxon>
        <taxon>Bacillota</taxon>
        <taxon>Bacilli</taxon>
        <taxon>Lactobacillales</taxon>
        <taxon>Lactobacillaceae</taxon>
        <taxon>Fructobacillus</taxon>
    </lineage>
</organism>
<evidence type="ECO:0000313" key="10">
    <source>
        <dbReference type="Proteomes" id="UP000253891"/>
    </source>
</evidence>
<dbReference type="Gene3D" id="3.40.50.720">
    <property type="entry name" value="NAD(P)-binding Rossmann-like Domain"/>
    <property type="match status" value="1"/>
</dbReference>
<evidence type="ECO:0000259" key="8">
    <source>
        <dbReference type="Pfam" id="PF14748"/>
    </source>
</evidence>
<dbReference type="InterPro" id="IPR028939">
    <property type="entry name" value="P5C_Rdtase_cat_N"/>
</dbReference>
<comment type="pathway">
    <text evidence="6">Amino-acid biosynthesis; L-proline biosynthesis; L-proline from L-glutamate 5-semialdehyde: step 1/1.</text>
</comment>
<dbReference type="Proteomes" id="UP000253891">
    <property type="component" value="Unassembled WGS sequence"/>
</dbReference>
<dbReference type="Gene3D" id="1.10.3730.10">
    <property type="entry name" value="ProC C-terminal domain-like"/>
    <property type="match status" value="1"/>
</dbReference>
<dbReference type="InterPro" id="IPR029036">
    <property type="entry name" value="P5CR_dimer"/>
</dbReference>
<comment type="subcellular location">
    <subcellularLocation>
        <location evidence="6">Cytoplasm</location>
    </subcellularLocation>
</comment>
<dbReference type="UniPathway" id="UPA00098">
    <property type="reaction ID" value="UER00361"/>
</dbReference>
<feature type="domain" description="Pyrroline-5-carboxylate reductase dimerisation" evidence="8">
    <location>
        <begin position="153"/>
        <end position="251"/>
    </location>
</feature>
<keyword evidence="10" id="KW-1185">Reference proteome</keyword>
<dbReference type="SUPFAM" id="SSF48179">
    <property type="entry name" value="6-phosphogluconate dehydrogenase C-terminal domain-like"/>
    <property type="match status" value="1"/>
</dbReference>
<dbReference type="HAMAP" id="MF_01925">
    <property type="entry name" value="P5C_reductase"/>
    <property type="match status" value="1"/>
</dbReference>
<keyword evidence="3 6" id="KW-0521">NADP</keyword>
<accession>A0A0K8MK57</accession>
<dbReference type="InterPro" id="IPR008927">
    <property type="entry name" value="6-PGluconate_DH-like_C_sf"/>
</dbReference>
<comment type="catalytic activity">
    <reaction evidence="6">
        <text>L-proline + NADP(+) = (S)-1-pyrroline-5-carboxylate + NADPH + 2 H(+)</text>
        <dbReference type="Rhea" id="RHEA:14109"/>
        <dbReference type="ChEBI" id="CHEBI:15378"/>
        <dbReference type="ChEBI" id="CHEBI:17388"/>
        <dbReference type="ChEBI" id="CHEBI:57783"/>
        <dbReference type="ChEBI" id="CHEBI:58349"/>
        <dbReference type="ChEBI" id="CHEBI:60039"/>
        <dbReference type="EC" id="1.5.1.2"/>
    </reaction>
</comment>
<dbReference type="SUPFAM" id="SSF51735">
    <property type="entry name" value="NAD(P)-binding Rossmann-fold domains"/>
    <property type="match status" value="1"/>
</dbReference>
<dbReference type="GO" id="GO:0005737">
    <property type="term" value="C:cytoplasm"/>
    <property type="evidence" value="ECO:0007669"/>
    <property type="project" value="UniProtKB-SubCell"/>
</dbReference>
<dbReference type="PANTHER" id="PTHR11645:SF0">
    <property type="entry name" value="PYRROLINE-5-CARBOXYLATE REDUCTASE 3"/>
    <property type="match status" value="1"/>
</dbReference>
<evidence type="ECO:0000256" key="4">
    <source>
        <dbReference type="ARBA" id="ARBA00023002"/>
    </source>
</evidence>
<dbReference type="GO" id="GO:0055129">
    <property type="term" value="P:L-proline biosynthetic process"/>
    <property type="evidence" value="ECO:0007669"/>
    <property type="project" value="UniProtKB-UniRule"/>
</dbReference>
<dbReference type="GO" id="GO:0004735">
    <property type="term" value="F:pyrroline-5-carboxylate reductase activity"/>
    <property type="evidence" value="ECO:0007669"/>
    <property type="project" value="UniProtKB-UniRule"/>
</dbReference>
<evidence type="ECO:0000256" key="3">
    <source>
        <dbReference type="ARBA" id="ARBA00022857"/>
    </source>
</evidence>
<evidence type="ECO:0000256" key="2">
    <source>
        <dbReference type="ARBA" id="ARBA00022650"/>
    </source>
</evidence>
<name>A0A0K8MK57_9LACO</name>
<comment type="function">
    <text evidence="5 6">Catalyzes the reduction of 1-pyrroline-5-carboxylate (PCA) to L-proline.</text>
</comment>